<organism evidence="1 2">
    <name type="scientific">Jutongia hominis</name>
    <dbReference type="NCBI Taxonomy" id="2763664"/>
    <lineage>
        <taxon>Bacteria</taxon>
        <taxon>Bacillati</taxon>
        <taxon>Bacillota</taxon>
        <taxon>Clostridia</taxon>
        <taxon>Lachnospirales</taxon>
        <taxon>Lachnospiraceae</taxon>
        <taxon>Jutongia</taxon>
    </lineage>
</organism>
<accession>A0ABR7MR41</accession>
<protein>
    <submittedName>
        <fullName evidence="1">Uncharacterized protein</fullName>
    </submittedName>
</protein>
<comment type="caution">
    <text evidence="1">The sequence shown here is derived from an EMBL/GenBank/DDBJ whole genome shotgun (WGS) entry which is preliminary data.</text>
</comment>
<dbReference type="EMBL" id="JACRSW010000001">
    <property type="protein sequence ID" value="MBC8556260.1"/>
    <property type="molecule type" value="Genomic_DNA"/>
</dbReference>
<dbReference type="Proteomes" id="UP000637513">
    <property type="component" value="Unassembled WGS sequence"/>
</dbReference>
<gene>
    <name evidence="1" type="ORF">H8700_00790</name>
</gene>
<proteinExistence type="predicted"/>
<evidence type="ECO:0000313" key="1">
    <source>
        <dbReference type="EMBL" id="MBC8556260.1"/>
    </source>
</evidence>
<keyword evidence="2" id="KW-1185">Reference proteome</keyword>
<evidence type="ECO:0000313" key="2">
    <source>
        <dbReference type="Proteomes" id="UP000637513"/>
    </source>
</evidence>
<reference evidence="1 2" key="1">
    <citation type="submission" date="2020-08" db="EMBL/GenBank/DDBJ databases">
        <title>Genome public.</title>
        <authorList>
            <person name="Liu C."/>
            <person name="Sun Q."/>
        </authorList>
    </citation>
    <scope>NUCLEOTIDE SEQUENCE [LARGE SCALE GENOMIC DNA]</scope>
    <source>
        <strain evidence="1 2">BX3</strain>
    </source>
</reference>
<name>A0ABR7MR41_9FIRM</name>
<sequence>MASTNNANFSLLSQNEIDVLVKFLLEKKETLGTDVMNQKSIDKLIMLIQTDYEKLSNLDSSYARFDKNILKDLHFRENDADVCTLHFNTDETTHFVTLEITNETTKQTMPLLPKHFDDNDSDAWGISMPPVLFTHLAHTLSIKFTQETYDKVCDTFTSHQYGTLNYPLPAIYLPDNMLLLECIQ</sequence>
<dbReference type="RefSeq" id="WP_249302262.1">
    <property type="nucleotide sequence ID" value="NZ_JACRSW010000001.1"/>
</dbReference>